<feature type="domain" description="HIT" evidence="4">
    <location>
        <begin position="4"/>
        <end position="106"/>
    </location>
</feature>
<evidence type="ECO:0000256" key="2">
    <source>
        <dbReference type="PIRSR" id="PIRSR601310-3"/>
    </source>
</evidence>
<keyword evidence="6" id="KW-1185">Reference proteome</keyword>
<name>A0A4Q9B089_9DEIN</name>
<dbReference type="CDD" id="cd01276">
    <property type="entry name" value="PKCI_related"/>
    <property type="match status" value="1"/>
</dbReference>
<feature type="active site" description="Tele-AMP-histidine intermediate" evidence="1">
    <location>
        <position position="99"/>
    </location>
</feature>
<gene>
    <name evidence="5" type="ORF">ETP66_08715</name>
</gene>
<dbReference type="Gene3D" id="3.30.428.10">
    <property type="entry name" value="HIT-like"/>
    <property type="match status" value="1"/>
</dbReference>
<dbReference type="AlphaFoldDB" id="A0A4Q9B089"/>
<dbReference type="InterPro" id="IPR036265">
    <property type="entry name" value="HIT-like_sf"/>
</dbReference>
<organism evidence="5 6">
    <name type="scientific">Thermus thermamylovorans</name>
    <dbReference type="NCBI Taxonomy" id="2509362"/>
    <lineage>
        <taxon>Bacteria</taxon>
        <taxon>Thermotogati</taxon>
        <taxon>Deinococcota</taxon>
        <taxon>Deinococci</taxon>
        <taxon>Thermales</taxon>
        <taxon>Thermaceae</taxon>
        <taxon>Thermus</taxon>
    </lineage>
</organism>
<comment type="caution">
    <text evidence="5">The sequence shown here is derived from an EMBL/GenBank/DDBJ whole genome shotgun (WGS) entry which is preliminary data.</text>
</comment>
<evidence type="ECO:0000256" key="3">
    <source>
        <dbReference type="PROSITE-ProRule" id="PRU00464"/>
    </source>
</evidence>
<accession>A0A4Q9B089</accession>
<dbReference type="OrthoDB" id="9784774at2"/>
<proteinExistence type="predicted"/>
<dbReference type="PANTHER" id="PTHR23089">
    <property type="entry name" value="HISTIDINE TRIAD HIT PROTEIN"/>
    <property type="match status" value="1"/>
</dbReference>
<evidence type="ECO:0000256" key="1">
    <source>
        <dbReference type="PIRSR" id="PIRSR601310-1"/>
    </source>
</evidence>
<dbReference type="PRINTS" id="PR00332">
    <property type="entry name" value="HISTRIAD"/>
</dbReference>
<dbReference type="EMBL" id="SIJL01000011">
    <property type="protein sequence ID" value="TBH17462.1"/>
    <property type="molecule type" value="Genomic_DNA"/>
</dbReference>
<sequence>MDCVFCRIIRGELPSRKVYEDEGFVAFHDIRPRAPVHVLVVPKEHVAKLSDYPDSEEGERRLGALFRTAGRVAKALGLEGYKLQVHVGAKGGQEVFHVHVHVMGSP</sequence>
<feature type="short sequence motif" description="Histidine triad motif" evidence="2 3">
    <location>
        <begin position="97"/>
        <end position="101"/>
    </location>
</feature>
<dbReference type="Pfam" id="PF01230">
    <property type="entry name" value="HIT"/>
    <property type="match status" value="1"/>
</dbReference>
<reference evidence="5 6" key="1">
    <citation type="submission" date="2019-02" db="EMBL/GenBank/DDBJ databases">
        <title>Thermus sp. a novel from hot spring.</title>
        <authorList>
            <person name="Zhao Z."/>
        </authorList>
    </citation>
    <scope>NUCLEOTIDE SEQUENCE [LARGE SCALE GENOMIC DNA]</scope>
    <source>
        <strain evidence="5 6">CFH 72773T</strain>
    </source>
</reference>
<dbReference type="PROSITE" id="PS51084">
    <property type="entry name" value="HIT_2"/>
    <property type="match status" value="1"/>
</dbReference>
<evidence type="ECO:0000313" key="5">
    <source>
        <dbReference type="EMBL" id="TBH17462.1"/>
    </source>
</evidence>
<dbReference type="Proteomes" id="UP000292858">
    <property type="component" value="Unassembled WGS sequence"/>
</dbReference>
<dbReference type="SUPFAM" id="SSF54197">
    <property type="entry name" value="HIT-like"/>
    <property type="match status" value="1"/>
</dbReference>
<dbReference type="RefSeq" id="WP_130842252.1">
    <property type="nucleotide sequence ID" value="NZ_SIJL01000011.1"/>
</dbReference>
<dbReference type="InterPro" id="IPR001310">
    <property type="entry name" value="Histidine_triad_HIT"/>
</dbReference>
<evidence type="ECO:0000259" key="4">
    <source>
        <dbReference type="PROSITE" id="PS51084"/>
    </source>
</evidence>
<dbReference type="GO" id="GO:0003824">
    <property type="term" value="F:catalytic activity"/>
    <property type="evidence" value="ECO:0007669"/>
    <property type="project" value="InterPro"/>
</dbReference>
<protein>
    <submittedName>
        <fullName evidence="5">Histidine triad nucleotide-binding protein</fullName>
    </submittedName>
</protein>
<evidence type="ECO:0000313" key="6">
    <source>
        <dbReference type="Proteomes" id="UP000292858"/>
    </source>
</evidence>
<dbReference type="InterPro" id="IPR011146">
    <property type="entry name" value="HIT-like"/>
</dbReference>